<dbReference type="Proteomes" id="UP001276150">
    <property type="component" value="Unassembled WGS sequence"/>
</dbReference>
<protein>
    <submittedName>
        <fullName evidence="2">Uncharacterized protein</fullName>
    </submittedName>
</protein>
<keyword evidence="3" id="KW-1185">Reference proteome</keyword>
<gene>
    <name evidence="2" type="ORF">ORD21_16360</name>
</gene>
<organism evidence="2 3">
    <name type="scientific">Deinococcus arenicola</name>
    <dbReference type="NCBI Taxonomy" id="2994950"/>
    <lineage>
        <taxon>Bacteria</taxon>
        <taxon>Thermotogati</taxon>
        <taxon>Deinococcota</taxon>
        <taxon>Deinococci</taxon>
        <taxon>Deinococcales</taxon>
        <taxon>Deinococcaceae</taxon>
        <taxon>Deinococcus</taxon>
    </lineage>
</organism>
<proteinExistence type="predicted"/>
<dbReference type="RefSeq" id="WP_317641522.1">
    <property type="nucleotide sequence ID" value="NZ_JAPMIV010000048.1"/>
</dbReference>
<evidence type="ECO:0000256" key="1">
    <source>
        <dbReference type="SAM" id="MobiDB-lite"/>
    </source>
</evidence>
<name>A0ABU4DUR6_9DEIO</name>
<evidence type="ECO:0000313" key="2">
    <source>
        <dbReference type="EMBL" id="MDV6376171.1"/>
    </source>
</evidence>
<accession>A0ABU4DUR6</accession>
<evidence type="ECO:0000313" key="3">
    <source>
        <dbReference type="Proteomes" id="UP001276150"/>
    </source>
</evidence>
<reference evidence="2 3" key="1">
    <citation type="submission" date="2022-11" db="EMBL/GenBank/DDBJ databases">
        <title>Deinococcus ZS9-10, Low Temperature and Draught-tolerating, UV-resistant Bacteria from Continental Antarctica.</title>
        <authorList>
            <person name="Cheng L."/>
        </authorList>
    </citation>
    <scope>NUCLEOTIDE SEQUENCE [LARGE SCALE GENOMIC DNA]</scope>
    <source>
        <strain evidence="2 3">ZS9-10</strain>
    </source>
</reference>
<feature type="compositionally biased region" description="Polar residues" evidence="1">
    <location>
        <begin position="121"/>
        <end position="133"/>
    </location>
</feature>
<dbReference type="EMBL" id="JAPMIV010000048">
    <property type="protein sequence ID" value="MDV6376171.1"/>
    <property type="molecule type" value="Genomic_DNA"/>
</dbReference>
<feature type="region of interest" description="Disordered" evidence="1">
    <location>
        <begin position="117"/>
        <end position="139"/>
    </location>
</feature>
<sequence>MAYKKLSEQVHELSNPQRSDTFIKMFRDAVRDGKFEATYMPERFTMPKQFTRRGSEGTYQRDTKEMLFDMTPKFEKWFDDVNRELAAARKGGTIKPTVEAIEAGLVDFKKMAAETRKKMQASYQKGQALGQTRSKNKRN</sequence>
<comment type="caution">
    <text evidence="2">The sequence shown here is derived from an EMBL/GenBank/DDBJ whole genome shotgun (WGS) entry which is preliminary data.</text>
</comment>